<dbReference type="PANTHER" id="PTHR21349:SF0">
    <property type="entry name" value="LARGE RIBOSOMAL SUBUNIT PROTEIN BL21M"/>
    <property type="match status" value="1"/>
</dbReference>
<dbReference type="SUPFAM" id="SSF141091">
    <property type="entry name" value="L21p-like"/>
    <property type="match status" value="1"/>
</dbReference>
<dbReference type="STRING" id="1179155.CF67_09018"/>
<dbReference type="InterPro" id="IPR018258">
    <property type="entry name" value="Ribosomal_bL21_CS"/>
</dbReference>
<dbReference type="GO" id="GO:1990904">
    <property type="term" value="C:ribonucleoprotein complex"/>
    <property type="evidence" value="ECO:0007669"/>
    <property type="project" value="UniProtKB-KW"/>
</dbReference>
<comment type="function">
    <text evidence="6 7">This protein binds to 23S rRNA in the presence of protein L20.</text>
</comment>
<dbReference type="GO" id="GO:0005737">
    <property type="term" value="C:cytoplasm"/>
    <property type="evidence" value="ECO:0007669"/>
    <property type="project" value="UniProtKB-ARBA"/>
</dbReference>
<reference evidence="8 9" key="1">
    <citation type="submission" date="2014-03" db="EMBL/GenBank/DDBJ databases">
        <title>Selection and divergence in the genomes of co-occurring obligate luminous symbionts with specific hosts.</title>
        <authorList>
            <person name="Hendry T.A."/>
            <person name="de Wet J.R."/>
            <person name="Dunlap P.V."/>
        </authorList>
    </citation>
    <scope>NUCLEOTIDE SEQUENCE [LARGE SCALE GENOMIC DNA]</scope>
    <source>
        <strain evidence="8 9">Ppalp.1</strain>
    </source>
</reference>
<keyword evidence="3 6" id="KW-0694">RNA-binding</keyword>
<dbReference type="GO" id="GO:0019843">
    <property type="term" value="F:rRNA binding"/>
    <property type="evidence" value="ECO:0007669"/>
    <property type="project" value="UniProtKB-UniRule"/>
</dbReference>
<dbReference type="NCBIfam" id="TIGR00061">
    <property type="entry name" value="L21"/>
    <property type="match status" value="1"/>
</dbReference>
<comment type="subunit">
    <text evidence="6">Part of the 50S ribosomal subunit. Contacts protein L20.</text>
</comment>
<sequence length="108" mass="12621">MYAVFKFGAKQHRVSKGQSLRLEKLDVEIGTSVEFDEVFLVANEKEVVVGDPLVKGCRVVAKVIRHGRGDKVKIIKFRRRKHFRKQQGHRQWFTEVKIVRLMFNLEGL</sequence>
<keyword evidence="4 6" id="KW-0689">Ribosomal protein</keyword>
<protein>
    <recommendedName>
        <fullName evidence="6">Large ribosomal subunit protein bL21</fullName>
    </recommendedName>
</protein>
<dbReference type="EMBL" id="JGVK01000033">
    <property type="protein sequence ID" value="KEY90850.1"/>
    <property type="molecule type" value="Genomic_DNA"/>
</dbReference>
<gene>
    <name evidence="6 8" type="primary">rplU</name>
    <name evidence="8" type="ORF">CF67_09018</name>
</gene>
<evidence type="ECO:0000256" key="5">
    <source>
        <dbReference type="ARBA" id="ARBA00023274"/>
    </source>
</evidence>
<dbReference type="InterPro" id="IPR001787">
    <property type="entry name" value="Ribosomal_bL21"/>
</dbReference>
<dbReference type="eggNOG" id="COG0261">
    <property type="taxonomic scope" value="Bacteria"/>
</dbReference>
<evidence type="ECO:0000256" key="6">
    <source>
        <dbReference type="HAMAP-Rule" id="MF_01363"/>
    </source>
</evidence>
<keyword evidence="9" id="KW-1185">Reference proteome</keyword>
<evidence type="ECO:0000256" key="4">
    <source>
        <dbReference type="ARBA" id="ARBA00022980"/>
    </source>
</evidence>
<dbReference type="PROSITE" id="PS01169">
    <property type="entry name" value="RIBOSOMAL_L21"/>
    <property type="match status" value="1"/>
</dbReference>
<dbReference type="OrthoDB" id="9813334at2"/>
<accession>A0A084CM21</accession>
<proteinExistence type="inferred from homology"/>
<dbReference type="Proteomes" id="UP000053784">
    <property type="component" value="Unassembled WGS sequence"/>
</dbReference>
<evidence type="ECO:0000256" key="2">
    <source>
        <dbReference type="ARBA" id="ARBA00022730"/>
    </source>
</evidence>
<evidence type="ECO:0000256" key="7">
    <source>
        <dbReference type="RuleBase" id="RU000562"/>
    </source>
</evidence>
<organism evidence="8 9">
    <name type="scientific">Candidatus Photodesmus blepharonis</name>
    <dbReference type="NCBI Taxonomy" id="1179155"/>
    <lineage>
        <taxon>Bacteria</taxon>
        <taxon>Pseudomonadati</taxon>
        <taxon>Pseudomonadota</taxon>
        <taxon>Gammaproteobacteria</taxon>
        <taxon>Vibrionales</taxon>
        <taxon>Vibrionaceae</taxon>
        <taxon>Candidatus Photodesmus</taxon>
    </lineage>
</organism>
<dbReference type="InterPro" id="IPR036164">
    <property type="entry name" value="bL21-like_sf"/>
</dbReference>
<evidence type="ECO:0000256" key="1">
    <source>
        <dbReference type="ARBA" id="ARBA00008563"/>
    </source>
</evidence>
<dbReference type="GO" id="GO:0003735">
    <property type="term" value="F:structural constituent of ribosome"/>
    <property type="evidence" value="ECO:0007669"/>
    <property type="project" value="InterPro"/>
</dbReference>
<evidence type="ECO:0000256" key="3">
    <source>
        <dbReference type="ARBA" id="ARBA00022884"/>
    </source>
</evidence>
<evidence type="ECO:0000313" key="9">
    <source>
        <dbReference type="Proteomes" id="UP000053784"/>
    </source>
</evidence>
<dbReference type="GO" id="GO:0006412">
    <property type="term" value="P:translation"/>
    <property type="evidence" value="ECO:0007669"/>
    <property type="project" value="UniProtKB-UniRule"/>
</dbReference>
<dbReference type="RefSeq" id="WP_034415124.1">
    <property type="nucleotide sequence ID" value="NZ_JGVK01000033.1"/>
</dbReference>
<dbReference type="Pfam" id="PF00829">
    <property type="entry name" value="Ribosomal_L21p"/>
    <property type="match status" value="1"/>
</dbReference>
<dbReference type="GO" id="GO:0005840">
    <property type="term" value="C:ribosome"/>
    <property type="evidence" value="ECO:0007669"/>
    <property type="project" value="UniProtKB-KW"/>
</dbReference>
<dbReference type="InterPro" id="IPR028909">
    <property type="entry name" value="bL21-like"/>
</dbReference>
<dbReference type="PANTHER" id="PTHR21349">
    <property type="entry name" value="50S RIBOSOMAL PROTEIN L21"/>
    <property type="match status" value="1"/>
</dbReference>
<comment type="similarity">
    <text evidence="1 6 7">Belongs to the bacterial ribosomal protein bL21 family.</text>
</comment>
<evidence type="ECO:0000313" key="8">
    <source>
        <dbReference type="EMBL" id="KEY90850.1"/>
    </source>
</evidence>
<dbReference type="AlphaFoldDB" id="A0A084CM21"/>
<keyword evidence="5 6" id="KW-0687">Ribonucleoprotein</keyword>
<dbReference type="HAMAP" id="MF_01363">
    <property type="entry name" value="Ribosomal_bL21"/>
    <property type="match status" value="1"/>
</dbReference>
<comment type="caution">
    <text evidence="8">The sequence shown here is derived from an EMBL/GenBank/DDBJ whole genome shotgun (WGS) entry which is preliminary data.</text>
</comment>
<keyword evidence="2 6" id="KW-0699">rRNA-binding</keyword>
<name>A0A084CM21_9GAMM</name>